<dbReference type="GO" id="GO:0080120">
    <property type="term" value="P:CAAX-box protein maturation"/>
    <property type="evidence" value="ECO:0007669"/>
    <property type="project" value="UniProtKB-ARBA"/>
</dbReference>
<dbReference type="InterPro" id="IPR003675">
    <property type="entry name" value="Rce1/LyrA-like_dom"/>
</dbReference>
<accession>A0A2K9HCL7</accession>
<dbReference type="KEGG" id="pje:CRM71_12545"/>
<dbReference type="GO" id="GO:0004175">
    <property type="term" value="F:endopeptidase activity"/>
    <property type="evidence" value="ECO:0007669"/>
    <property type="project" value="UniProtKB-ARBA"/>
</dbReference>
<dbReference type="Proteomes" id="UP000198427">
    <property type="component" value="Unassembled WGS sequence"/>
</dbReference>
<dbReference type="OrthoDB" id="158986at2"/>
<dbReference type="PANTHER" id="PTHR36435:SF1">
    <property type="entry name" value="CAAX AMINO TERMINAL PROTEASE FAMILY PROTEIN"/>
    <property type="match status" value="1"/>
</dbReference>
<dbReference type="EMBL" id="FZNZ01000016">
    <property type="protein sequence ID" value="SNR87890.1"/>
    <property type="molecule type" value="Genomic_DNA"/>
</dbReference>
<dbReference type="PANTHER" id="PTHR36435">
    <property type="entry name" value="SLR1288 PROTEIN"/>
    <property type="match status" value="1"/>
</dbReference>
<protein>
    <recommendedName>
        <fullName evidence="1">CAAX prenyl protease 2/Lysostaphin resistance protein A-like domain-containing protein</fullName>
    </recommendedName>
</protein>
<name>A0A2K9HCL7_9BACT</name>
<dbReference type="Pfam" id="PF02517">
    <property type="entry name" value="Rce1-like"/>
    <property type="match status" value="1"/>
</dbReference>
<keyword evidence="3" id="KW-1185">Reference proteome</keyword>
<dbReference type="RefSeq" id="WP_089366366.1">
    <property type="nucleotide sequence ID" value="NZ_CP023864.1"/>
</dbReference>
<gene>
    <name evidence="2" type="ORF">SAMN06265364_11658</name>
</gene>
<feature type="domain" description="CAAX prenyl protease 2/Lysostaphin resistance protein A-like" evidence="1">
    <location>
        <begin position="135"/>
        <end position="222"/>
    </location>
</feature>
<sequence>MQKNTKNVWSAVLYIILFISLFIFIQSISLLGSGYVFNLLSGNGKVHSVIPNNSGECIAVSAVLSSFMTIVLFVAMRWTPVSRNYLKSRPWGVFVWAALLALGSILPTEYLVEKINLTMPDTTRMMFEDVMKVSWGYVAIGLMVPIAEEIVFRGAIQHTLQVALGKRYPWIAIVISALIFGFIHFNLAQGVHAFVIGLFLGWMYYRTGSILPGFVFHWVNNSVAYLMFNLLPEMNDGKLIDFFHGDDRMMYGGLFFSLCIFVPSLLQLMRRMTSGQR</sequence>
<evidence type="ECO:0000259" key="1">
    <source>
        <dbReference type="Pfam" id="PF02517"/>
    </source>
</evidence>
<proteinExistence type="predicted"/>
<dbReference type="GeneID" id="94030186"/>
<organism evidence="2 3">
    <name type="scientific">Prevotella jejuni</name>
    <dbReference type="NCBI Taxonomy" id="1177574"/>
    <lineage>
        <taxon>Bacteria</taxon>
        <taxon>Pseudomonadati</taxon>
        <taxon>Bacteroidota</taxon>
        <taxon>Bacteroidia</taxon>
        <taxon>Bacteroidales</taxon>
        <taxon>Prevotellaceae</taxon>
        <taxon>Prevotella</taxon>
    </lineage>
</organism>
<dbReference type="InterPro" id="IPR052710">
    <property type="entry name" value="CAAX_protease"/>
</dbReference>
<comment type="caution">
    <text evidence="2">The sequence shown here is derived from an EMBL/GenBank/DDBJ whole genome shotgun (WGS) entry which is preliminary data.</text>
</comment>
<evidence type="ECO:0000313" key="3">
    <source>
        <dbReference type="Proteomes" id="UP000198427"/>
    </source>
</evidence>
<evidence type="ECO:0000313" key="2">
    <source>
        <dbReference type="EMBL" id="SNR87890.1"/>
    </source>
</evidence>
<dbReference type="AlphaFoldDB" id="A0A2K9HCL7"/>
<reference evidence="2 3" key="1">
    <citation type="submission" date="2017-06" db="EMBL/GenBank/DDBJ databases">
        <authorList>
            <person name="Varghese N."/>
            <person name="Submissions S."/>
        </authorList>
    </citation>
    <scope>NUCLEOTIDE SEQUENCE [LARGE SCALE GENOMIC DNA]</scope>
    <source>
        <strain evidence="2 3">DSM 26989</strain>
    </source>
</reference>